<dbReference type="InterPro" id="IPR036034">
    <property type="entry name" value="PDZ_sf"/>
</dbReference>
<dbReference type="InterPro" id="IPR041489">
    <property type="entry name" value="PDZ_6"/>
</dbReference>
<evidence type="ECO:0000256" key="1">
    <source>
        <dbReference type="ARBA" id="ARBA00004236"/>
    </source>
</evidence>
<dbReference type="CDD" id="cd00136">
    <property type="entry name" value="PDZ_canonical"/>
    <property type="match status" value="1"/>
</dbReference>
<dbReference type="EMBL" id="JXXN02000055">
    <property type="protein sequence ID" value="THD28862.1"/>
    <property type="molecule type" value="Genomic_DNA"/>
</dbReference>
<feature type="domain" description="PDZ" evidence="5">
    <location>
        <begin position="574"/>
        <end position="653"/>
    </location>
</feature>
<dbReference type="InterPro" id="IPR001478">
    <property type="entry name" value="PDZ"/>
</dbReference>
<gene>
    <name evidence="6" type="ORF">D915_000302</name>
</gene>
<dbReference type="Proteomes" id="UP000230066">
    <property type="component" value="Unassembled WGS sequence"/>
</dbReference>
<comment type="caution">
    <text evidence="6">The sequence shown here is derived from an EMBL/GenBank/DDBJ whole genome shotgun (WGS) entry which is preliminary data.</text>
</comment>
<dbReference type="Pfam" id="PF17820">
    <property type="entry name" value="PDZ_6"/>
    <property type="match status" value="1"/>
</dbReference>
<feature type="compositionally biased region" description="Polar residues" evidence="4">
    <location>
        <begin position="843"/>
        <end position="856"/>
    </location>
</feature>
<dbReference type="PANTHER" id="PTHR14191:SF3">
    <property type="entry name" value="NA(+)_H(+) EXCHANGE REGULATORY COFACTOR-LIKE PROTEIN NRFL-1"/>
    <property type="match status" value="1"/>
</dbReference>
<dbReference type="Pfam" id="PF00595">
    <property type="entry name" value="PDZ"/>
    <property type="match status" value="1"/>
</dbReference>
<evidence type="ECO:0000313" key="6">
    <source>
        <dbReference type="EMBL" id="THD28862.1"/>
    </source>
</evidence>
<feature type="region of interest" description="Disordered" evidence="4">
    <location>
        <begin position="110"/>
        <end position="233"/>
    </location>
</feature>
<comment type="subcellular location">
    <subcellularLocation>
        <location evidence="1">Cell membrane</location>
    </subcellularLocation>
</comment>
<feature type="compositionally biased region" description="Basic and acidic residues" evidence="4">
    <location>
        <begin position="120"/>
        <end position="129"/>
    </location>
</feature>
<feature type="region of interest" description="Disordered" evidence="4">
    <location>
        <begin position="837"/>
        <end position="862"/>
    </location>
</feature>
<sequence length="862" mass="95488">MGVNNSTWIGFVLLAYSRLQISENRKMGSQNNSPSLLSPRRYFRGYRSLSTNWEDATDINNTSVTHGRSRNSRNTIQCATSLLYDIVSPKCSPLVRRVHISRLRQLLGSRETTVVSDDQDGLKRSKPNGDRSSSTSSMESLDCSSRPNGTKHLIGKTSDHSRTLSPHTLSLPVRSVTRDQTNPDSSKQMQPTFVRNLFQKAFKRNRRKNNDGGTRTISQKTDNYSPSKQASGKLIDQDSMKSVHIAHVFGDAQSAPCSPLADVRSWYWRQVERPNSPTSLTCKEKECHYPPTHSDLCAVHTTRDRSVCSDTQSNEPAFLGSTQSPCTVLIGDLIRSRGTSNQCNRISLVRHASGCTLIQPTEDDSTDQSKKNQVDALQIFDPNLRISPSAVRDIPHAANSVSHRYSVNRGHGKSGSQEATVFTLPRSTTPYVLTADNRIARLSAFEAEVFSTSPATVLHNDLRPTEDINRTGKSKEIHSKEVAHEVTLQRCFPHQRFGMKLDRTDSPEKITYIAMILPESPASLAGLHVGDQVLRVNQTDVNQVALDDLLDRIRSADKSLHVVYQKRRTSVMTKTLIIRKQCGKIGIRLRTEASVLVVDVVLAGSPAASVGLRAGQRLLSINGQSVLGWDQQEAMNWLRTYPNDTELAVTVSDSTEIPQNISKDASDSISIDSTGTDSVRYVIPSTISREAFGREPCETTSPDQKRCPCQLLKPRSPNAVGSSQEEYEPLRIYRPLAVLLECSHFANRSTPMSDDACGTLDSHDKDQPNSLQVTSEHQCNLPCGPNSVHCICPLQRRGDRHSPVGSVYCTIGKQQSERHQFFPTGSVMLTETHACQTEEVGQPTPNTDNNPDSVARTSLEYV</sequence>
<keyword evidence="3" id="KW-0677">Repeat</keyword>
<dbReference type="GO" id="GO:0043495">
    <property type="term" value="F:protein-membrane adaptor activity"/>
    <property type="evidence" value="ECO:0007669"/>
    <property type="project" value="TreeGrafter"/>
</dbReference>
<feature type="compositionally biased region" description="Polar residues" evidence="4">
    <location>
        <begin position="211"/>
        <end position="230"/>
    </location>
</feature>
<keyword evidence="2" id="KW-0472">Membrane</keyword>
<keyword evidence="2" id="KW-1003">Cell membrane</keyword>
<dbReference type="SMART" id="SM00228">
    <property type="entry name" value="PDZ"/>
    <property type="match status" value="2"/>
</dbReference>
<dbReference type="AlphaFoldDB" id="A0A4E0S3G6"/>
<dbReference type="Gene3D" id="2.30.42.10">
    <property type="match status" value="2"/>
</dbReference>
<evidence type="ECO:0000313" key="7">
    <source>
        <dbReference type="Proteomes" id="UP000230066"/>
    </source>
</evidence>
<proteinExistence type="predicted"/>
<evidence type="ECO:0000259" key="5">
    <source>
        <dbReference type="PROSITE" id="PS50106"/>
    </source>
</evidence>
<organism evidence="6 7">
    <name type="scientific">Fasciola hepatica</name>
    <name type="common">Liver fluke</name>
    <dbReference type="NCBI Taxonomy" id="6192"/>
    <lineage>
        <taxon>Eukaryota</taxon>
        <taxon>Metazoa</taxon>
        <taxon>Spiralia</taxon>
        <taxon>Lophotrochozoa</taxon>
        <taxon>Platyhelminthes</taxon>
        <taxon>Trematoda</taxon>
        <taxon>Digenea</taxon>
        <taxon>Plagiorchiida</taxon>
        <taxon>Echinostomata</taxon>
        <taxon>Echinostomatoidea</taxon>
        <taxon>Fasciolidae</taxon>
        <taxon>Fasciola</taxon>
    </lineage>
</organism>
<evidence type="ECO:0000256" key="2">
    <source>
        <dbReference type="ARBA" id="ARBA00022475"/>
    </source>
</evidence>
<name>A0A4E0S3G6_FASHE</name>
<evidence type="ECO:0000256" key="3">
    <source>
        <dbReference type="ARBA" id="ARBA00022737"/>
    </source>
</evidence>
<reference evidence="6" key="1">
    <citation type="submission" date="2019-03" db="EMBL/GenBank/DDBJ databases">
        <title>Improved annotation for the trematode Fasciola hepatica.</title>
        <authorList>
            <person name="Choi Y.-J."/>
            <person name="Martin J."/>
            <person name="Mitreva M."/>
        </authorList>
    </citation>
    <scope>NUCLEOTIDE SEQUENCE [LARGE SCALE GENOMIC DNA]</scope>
</reference>
<accession>A0A4E0S3G6</accession>
<feature type="domain" description="PDZ" evidence="5">
    <location>
        <begin position="485"/>
        <end position="568"/>
    </location>
</feature>
<keyword evidence="7" id="KW-1185">Reference proteome</keyword>
<dbReference type="InterPro" id="IPR051067">
    <property type="entry name" value="NHER"/>
</dbReference>
<protein>
    <recommendedName>
        <fullName evidence="5">PDZ domain-containing protein</fullName>
    </recommendedName>
</protein>
<dbReference type="GO" id="GO:0072659">
    <property type="term" value="P:protein localization to plasma membrane"/>
    <property type="evidence" value="ECO:0007669"/>
    <property type="project" value="TreeGrafter"/>
</dbReference>
<dbReference type="GO" id="GO:0016324">
    <property type="term" value="C:apical plasma membrane"/>
    <property type="evidence" value="ECO:0007669"/>
    <property type="project" value="TreeGrafter"/>
</dbReference>
<dbReference type="PANTHER" id="PTHR14191">
    <property type="entry name" value="PDZ DOMAIN CONTAINING PROTEIN"/>
    <property type="match status" value="1"/>
</dbReference>
<feature type="compositionally biased region" description="Polar residues" evidence="4">
    <location>
        <begin position="178"/>
        <end position="193"/>
    </location>
</feature>
<dbReference type="PROSITE" id="PS50106">
    <property type="entry name" value="PDZ"/>
    <property type="match status" value="2"/>
</dbReference>
<evidence type="ECO:0000256" key="4">
    <source>
        <dbReference type="SAM" id="MobiDB-lite"/>
    </source>
</evidence>
<dbReference type="SUPFAM" id="SSF50156">
    <property type="entry name" value="PDZ domain-like"/>
    <property type="match status" value="2"/>
</dbReference>
<feature type="compositionally biased region" description="Polar residues" evidence="4">
    <location>
        <begin position="130"/>
        <end position="148"/>
    </location>
</feature>